<protein>
    <recommendedName>
        <fullName evidence="12">SNF2 domain-containing protein CLASSY 3-like</fullName>
    </recommendedName>
</protein>
<feature type="region of interest" description="Disordered" evidence="7">
    <location>
        <begin position="1"/>
        <end position="28"/>
    </location>
</feature>
<evidence type="ECO:0000259" key="8">
    <source>
        <dbReference type="PROSITE" id="PS51192"/>
    </source>
</evidence>
<keyword evidence="3" id="KW-0378">Hydrolase</keyword>
<dbReference type="GO" id="GO:0016787">
    <property type="term" value="F:hydrolase activity"/>
    <property type="evidence" value="ECO:0007669"/>
    <property type="project" value="UniProtKB-KW"/>
</dbReference>
<dbReference type="Pfam" id="PF00176">
    <property type="entry name" value="SNF2-rel_dom"/>
    <property type="match status" value="1"/>
</dbReference>
<dbReference type="SUPFAM" id="SSF52540">
    <property type="entry name" value="P-loop containing nucleoside triphosphate hydrolases"/>
    <property type="match status" value="2"/>
</dbReference>
<dbReference type="PROSITE" id="PS51192">
    <property type="entry name" value="HELICASE_ATP_BIND_1"/>
    <property type="match status" value="1"/>
</dbReference>
<evidence type="ECO:0000313" key="11">
    <source>
        <dbReference type="Proteomes" id="UP000655225"/>
    </source>
</evidence>
<keyword evidence="4" id="KW-0347">Helicase</keyword>
<dbReference type="SMART" id="SM00487">
    <property type="entry name" value="DEXDc"/>
    <property type="match status" value="1"/>
</dbReference>
<dbReference type="InterPro" id="IPR000330">
    <property type="entry name" value="SNF2_N"/>
</dbReference>
<dbReference type="InterPro" id="IPR038718">
    <property type="entry name" value="SNF2-like_sf"/>
</dbReference>
<feature type="compositionally biased region" description="Acidic residues" evidence="7">
    <location>
        <begin position="192"/>
        <end position="213"/>
    </location>
</feature>
<dbReference type="PANTHER" id="PTHR45821">
    <property type="entry name" value="SNF2 DOMAIN-CONTAINING PROTEIN CLASSY 2-RELATED"/>
    <property type="match status" value="1"/>
</dbReference>
<feature type="region of interest" description="Disordered" evidence="7">
    <location>
        <begin position="191"/>
        <end position="232"/>
    </location>
</feature>
<proteinExistence type="predicted"/>
<dbReference type="AlphaFoldDB" id="A0A835DQ07"/>
<evidence type="ECO:0000256" key="1">
    <source>
        <dbReference type="ARBA" id="ARBA00004123"/>
    </source>
</evidence>
<evidence type="ECO:0000256" key="3">
    <source>
        <dbReference type="ARBA" id="ARBA00022801"/>
    </source>
</evidence>
<accession>A0A835DQ07</accession>
<feature type="domain" description="Helicase ATP-binding" evidence="8">
    <location>
        <begin position="486"/>
        <end position="697"/>
    </location>
</feature>
<feature type="domain" description="Helicase C-terminal" evidence="9">
    <location>
        <begin position="845"/>
        <end position="1014"/>
    </location>
</feature>
<dbReference type="CDD" id="cd18793">
    <property type="entry name" value="SF2_C_SNF"/>
    <property type="match status" value="1"/>
</dbReference>
<dbReference type="InterPro" id="IPR027417">
    <property type="entry name" value="P-loop_NTPase"/>
</dbReference>
<name>A0A835DQ07_TETSI</name>
<feature type="compositionally biased region" description="Acidic residues" evidence="7">
    <location>
        <begin position="68"/>
        <end position="78"/>
    </location>
</feature>
<dbReference type="Gene3D" id="3.40.50.300">
    <property type="entry name" value="P-loop containing nucleotide triphosphate hydrolases"/>
    <property type="match status" value="1"/>
</dbReference>
<dbReference type="GO" id="GO:0005524">
    <property type="term" value="F:ATP binding"/>
    <property type="evidence" value="ECO:0007669"/>
    <property type="project" value="UniProtKB-KW"/>
</dbReference>
<evidence type="ECO:0000256" key="4">
    <source>
        <dbReference type="ARBA" id="ARBA00022806"/>
    </source>
</evidence>
<feature type="compositionally biased region" description="Polar residues" evidence="7">
    <location>
        <begin position="217"/>
        <end position="230"/>
    </location>
</feature>
<evidence type="ECO:0000256" key="6">
    <source>
        <dbReference type="ARBA" id="ARBA00023242"/>
    </source>
</evidence>
<comment type="caution">
    <text evidence="10">The sequence shown here is derived from an EMBL/GenBank/DDBJ whole genome shotgun (WGS) entry which is preliminary data.</text>
</comment>
<dbReference type="OMA" id="MESFNDM"/>
<evidence type="ECO:0000256" key="7">
    <source>
        <dbReference type="SAM" id="MobiDB-lite"/>
    </source>
</evidence>
<dbReference type="Proteomes" id="UP000655225">
    <property type="component" value="Unassembled WGS sequence"/>
</dbReference>
<keyword evidence="5" id="KW-0067">ATP-binding</keyword>
<evidence type="ECO:0008006" key="12">
    <source>
        <dbReference type="Google" id="ProtNLM"/>
    </source>
</evidence>
<dbReference type="GO" id="GO:0080188">
    <property type="term" value="P:gene silencing by siRNA-directed DNA methylation"/>
    <property type="evidence" value="ECO:0007669"/>
    <property type="project" value="InterPro"/>
</dbReference>
<evidence type="ECO:0000256" key="2">
    <source>
        <dbReference type="ARBA" id="ARBA00022741"/>
    </source>
</evidence>
<dbReference type="InterPro" id="IPR044567">
    <property type="entry name" value="CLSY/DRD1"/>
</dbReference>
<gene>
    <name evidence="10" type="ORF">HHK36_000463</name>
</gene>
<dbReference type="PROSITE" id="PS51194">
    <property type="entry name" value="HELICASE_CTER"/>
    <property type="match status" value="1"/>
</dbReference>
<dbReference type="PANTHER" id="PTHR45821:SF5">
    <property type="entry name" value="SNF2 DOMAIN-CONTAINING PROTEIN CLASSY 4"/>
    <property type="match status" value="1"/>
</dbReference>
<keyword evidence="6" id="KW-0539">Nucleus</keyword>
<evidence type="ECO:0000313" key="10">
    <source>
        <dbReference type="EMBL" id="KAF8412498.1"/>
    </source>
</evidence>
<feature type="region of interest" description="Disordered" evidence="7">
    <location>
        <begin position="41"/>
        <end position="106"/>
    </location>
</feature>
<dbReference type="InterPro" id="IPR001650">
    <property type="entry name" value="Helicase_C-like"/>
</dbReference>
<evidence type="ECO:0000256" key="5">
    <source>
        <dbReference type="ARBA" id="ARBA00022840"/>
    </source>
</evidence>
<feature type="compositionally biased region" description="Low complexity" evidence="7">
    <location>
        <begin position="45"/>
        <end position="67"/>
    </location>
</feature>
<keyword evidence="11" id="KW-1185">Reference proteome</keyword>
<sequence>MGLKKPTNYGEVRSPGQEIGEDGFNFNGVQNHCVASRTRSKLGFQSKSKNVTSTVSTDSDISQSSSDSDNDVSNDEDYGTDKSRCSVSVEELNSYSGDESEEGTDDIKIMQGGQIDGELEGEEINFFDQLKRKRFSGLDILVPGNKDMGNPSTATQLHNNIAQRTRSCYGSESKKKKKKRKLGTVSWPFCIDESDMDSSSGQDDDDDDDEIDGTEGTNGADNGNNDQSNINDDEYVKKGCEKEEGEMGKPTKRKRIRALKDYDVFKILVDSIWEKGDVVLEELVPSEDEAHIQEISPPVVETSFPLKFNFGIEEPKPKEKSDYEKEMDQLWDEFDFALKSCEIGSIGSSVVDNEDTSVPEIKIDQAILCRRGKHQLILDEEIGIRCRLCHFVQLELKYILPHFKSNYYSERSGKKISSGEGNCSMFDGLNFQEIGGDPQDSSVHTKGTVWGIIPGIRKSLYLHQQEGFEFMWKNLAGGIDLDKLKKSASDGVGGCIISHAPGTGKTRLAIVFLHAYMELYPKCRPVIIAPCSMLLTWEEEFRKWKVDIPFHNLNNSEFSGKENMAAVNFLRTSRHQDRSINSIRMVKLYSWKKDKSILGVSYNLFEKLAGERLVDDKEDTKKRKVLLDKQGEQIRKILLELPGLLVLDEGHTPRNQRSLIWKALSKIDTERRIILSGTPFQNNFSELYNTLCLVRPTFADMISSKSHKVSQRRSVPEGNVRRGKWASLTSSIGKFADEGLEELRAMIDPFVHVHKGSILQESLPGLRDCVIVLHPPCVQKDLLEVIQGIKNPFELEYKVALISVHPSLLTGCCLSEKEESNIDRVKLERLKLNPNEGVKTRFLIELIRLSEAMHEKVLVFSQYIDPLSFIKDQLRSLFNWTEGKEVLQMDGKLGIKHRQSSINLFNDPTSEVRILLASTKACSEGINLIGASRVVLLDVVWNPSVERQAISRAYRLGQKKVVYTYHLITSGTMEGEKYCRQAEKDRLSELVFSAMHTDSNKQKTSLTVPEDKILEEMVQHEKLKGMFEKIIYQPKESNLIETFGSVAL</sequence>
<dbReference type="SMART" id="SM00490">
    <property type="entry name" value="HELICc"/>
    <property type="match status" value="1"/>
</dbReference>
<dbReference type="GO" id="GO:0004386">
    <property type="term" value="F:helicase activity"/>
    <property type="evidence" value="ECO:0007669"/>
    <property type="project" value="UniProtKB-KW"/>
</dbReference>
<feature type="region of interest" description="Disordered" evidence="7">
    <location>
        <begin position="146"/>
        <end position="174"/>
    </location>
</feature>
<dbReference type="InterPro" id="IPR049730">
    <property type="entry name" value="SNF2/RAD54-like_C"/>
</dbReference>
<dbReference type="InterPro" id="IPR014001">
    <property type="entry name" value="Helicase_ATP-bd"/>
</dbReference>
<reference evidence="10 11" key="1">
    <citation type="submission" date="2020-04" db="EMBL/GenBank/DDBJ databases">
        <title>Plant Genome Project.</title>
        <authorList>
            <person name="Zhang R.-G."/>
        </authorList>
    </citation>
    <scope>NUCLEOTIDE SEQUENCE [LARGE SCALE GENOMIC DNA]</scope>
    <source>
        <strain evidence="10">YNK0</strain>
        <tissue evidence="10">Leaf</tissue>
    </source>
</reference>
<dbReference type="EMBL" id="JABCRI010000001">
    <property type="protein sequence ID" value="KAF8412498.1"/>
    <property type="molecule type" value="Genomic_DNA"/>
</dbReference>
<comment type="subcellular location">
    <subcellularLocation>
        <location evidence="1">Nucleus</location>
    </subcellularLocation>
</comment>
<dbReference type="OrthoDB" id="2020972at2759"/>
<evidence type="ECO:0000259" key="9">
    <source>
        <dbReference type="PROSITE" id="PS51194"/>
    </source>
</evidence>
<dbReference type="Gene3D" id="3.40.50.10810">
    <property type="entry name" value="Tandem AAA-ATPase domain"/>
    <property type="match status" value="1"/>
</dbReference>
<keyword evidence="2" id="KW-0547">Nucleotide-binding</keyword>
<feature type="compositionally biased region" description="Polar residues" evidence="7">
    <location>
        <begin position="150"/>
        <end position="170"/>
    </location>
</feature>
<organism evidence="10 11">
    <name type="scientific">Tetracentron sinense</name>
    <name type="common">Spur-leaf</name>
    <dbReference type="NCBI Taxonomy" id="13715"/>
    <lineage>
        <taxon>Eukaryota</taxon>
        <taxon>Viridiplantae</taxon>
        <taxon>Streptophyta</taxon>
        <taxon>Embryophyta</taxon>
        <taxon>Tracheophyta</taxon>
        <taxon>Spermatophyta</taxon>
        <taxon>Magnoliopsida</taxon>
        <taxon>Trochodendrales</taxon>
        <taxon>Trochodendraceae</taxon>
        <taxon>Tetracentron</taxon>
    </lineage>
</organism>
<dbReference type="Pfam" id="PF00271">
    <property type="entry name" value="Helicase_C"/>
    <property type="match status" value="1"/>
</dbReference>
<dbReference type="GO" id="GO:0005634">
    <property type="term" value="C:nucleus"/>
    <property type="evidence" value="ECO:0007669"/>
    <property type="project" value="UniProtKB-SubCell"/>
</dbReference>